<accession>A0AAD2AGC6</accession>
<evidence type="ECO:0000259" key="6">
    <source>
        <dbReference type="PROSITE" id="PS50119"/>
    </source>
</evidence>
<keyword evidence="2 4" id="KW-0863">Zinc-finger</keyword>
<dbReference type="AlphaFoldDB" id="A0AAD2AGC6"/>
<dbReference type="InterPro" id="IPR000315">
    <property type="entry name" value="Znf_B-box"/>
</dbReference>
<proteinExistence type="predicted"/>
<evidence type="ECO:0000256" key="2">
    <source>
        <dbReference type="ARBA" id="ARBA00022771"/>
    </source>
</evidence>
<keyword evidence="1" id="KW-0479">Metal-binding</keyword>
<dbReference type="GO" id="GO:0008270">
    <property type="term" value="F:zinc ion binding"/>
    <property type="evidence" value="ECO:0007669"/>
    <property type="project" value="UniProtKB-KW"/>
</dbReference>
<dbReference type="SMART" id="SM00336">
    <property type="entry name" value="BBOX"/>
    <property type="match status" value="2"/>
</dbReference>
<evidence type="ECO:0000313" key="8">
    <source>
        <dbReference type="Proteomes" id="UP000834106"/>
    </source>
</evidence>
<evidence type="ECO:0000256" key="1">
    <source>
        <dbReference type="ARBA" id="ARBA00022723"/>
    </source>
</evidence>
<feature type="compositionally biased region" description="Polar residues" evidence="5">
    <location>
        <begin position="300"/>
        <end position="313"/>
    </location>
</feature>
<keyword evidence="8" id="KW-1185">Reference proteome</keyword>
<gene>
    <name evidence="7" type="ORF">FPE_LOCUS33061</name>
</gene>
<evidence type="ECO:0000256" key="3">
    <source>
        <dbReference type="ARBA" id="ARBA00022833"/>
    </source>
</evidence>
<dbReference type="InterPro" id="IPR049808">
    <property type="entry name" value="CONSTANS-like_Bbox1"/>
</dbReference>
<evidence type="ECO:0000256" key="5">
    <source>
        <dbReference type="SAM" id="MobiDB-lite"/>
    </source>
</evidence>
<dbReference type="Proteomes" id="UP000834106">
    <property type="component" value="Chromosome 22"/>
</dbReference>
<dbReference type="EMBL" id="OU503057">
    <property type="protein sequence ID" value="CAI9785631.1"/>
    <property type="molecule type" value="Genomic_DNA"/>
</dbReference>
<organism evidence="7 8">
    <name type="scientific">Fraxinus pennsylvanica</name>
    <dbReference type="NCBI Taxonomy" id="56036"/>
    <lineage>
        <taxon>Eukaryota</taxon>
        <taxon>Viridiplantae</taxon>
        <taxon>Streptophyta</taxon>
        <taxon>Embryophyta</taxon>
        <taxon>Tracheophyta</taxon>
        <taxon>Spermatophyta</taxon>
        <taxon>Magnoliopsida</taxon>
        <taxon>eudicotyledons</taxon>
        <taxon>Gunneridae</taxon>
        <taxon>Pentapetalae</taxon>
        <taxon>asterids</taxon>
        <taxon>lamiids</taxon>
        <taxon>Lamiales</taxon>
        <taxon>Oleaceae</taxon>
        <taxon>Oleeae</taxon>
        <taxon>Fraxinus</taxon>
    </lineage>
</organism>
<name>A0AAD2AGC6_9LAMI</name>
<evidence type="ECO:0000256" key="4">
    <source>
        <dbReference type="PROSITE-ProRule" id="PRU00024"/>
    </source>
</evidence>
<feature type="region of interest" description="Disordered" evidence="5">
    <location>
        <begin position="288"/>
        <end position="315"/>
    </location>
</feature>
<dbReference type="PROSITE" id="PS50119">
    <property type="entry name" value="ZF_BBOX"/>
    <property type="match status" value="2"/>
</dbReference>
<protein>
    <recommendedName>
        <fullName evidence="6">B box-type domain-containing protein</fullName>
    </recommendedName>
</protein>
<dbReference type="PANTHER" id="PTHR31717">
    <property type="entry name" value="ZINC FINGER PROTEIN CONSTANS-LIKE 10"/>
    <property type="match status" value="1"/>
</dbReference>
<feature type="domain" description="B box-type" evidence="6">
    <location>
        <begin position="15"/>
        <end position="62"/>
    </location>
</feature>
<evidence type="ECO:0000313" key="7">
    <source>
        <dbReference type="EMBL" id="CAI9785631.1"/>
    </source>
</evidence>
<dbReference type="PANTHER" id="PTHR31717:SF58">
    <property type="entry name" value="ZINC FINGER PROTEIN CONSTANS-LIKE 13"/>
    <property type="match status" value="1"/>
</dbReference>
<keyword evidence="3" id="KW-0862">Zinc</keyword>
<dbReference type="Pfam" id="PF00643">
    <property type="entry name" value="zf-B_box"/>
    <property type="match status" value="1"/>
</dbReference>
<dbReference type="CDD" id="cd19821">
    <property type="entry name" value="Bbox1_BBX-like"/>
    <property type="match status" value="2"/>
</dbReference>
<feature type="domain" description="B box-type" evidence="6">
    <location>
        <begin position="58"/>
        <end position="103"/>
    </location>
</feature>
<sequence length="430" mass="48082">MNFMKVQENSTVPDTQDRMCDFCGETKALLYCGADSAKLCLGCDREVHLTNQLFKKHTRSLLCDKCDSSPASIYCCTESLVLCQNCDWEKHDNFRLTHDRRPIEGFNGCPSVSELMSILGFEDLGKKKLLGDGDIEGGDEGLFSDFLIWETPSIVSLDDLIVSSDNCVDAGHSFQAVGVPPLPKNRNAVCGRHKQEILFQLREMAKKGPNFDNFTEDFKPHFGLEPQVPGGNFQLKDSSPDLERYVEPALGPFHEGNAFPLCGDSGRVADQDFSSTLLGSYIDTNHLAPDKDSDVGDSPFQANGGQEGQSRVPINSKPFEAIPKVAARELNSQERDFAISRYKEKKKTRRFDKHIRSCGSPVDIVTSKKHEQKEDERSMHGQDDRSFALTTIFLENVAYFVPLHVRVPVKGYDSDDLHRSVGGEEQRHHV</sequence>
<reference evidence="7" key="1">
    <citation type="submission" date="2023-05" db="EMBL/GenBank/DDBJ databases">
        <authorList>
            <person name="Huff M."/>
        </authorList>
    </citation>
    <scope>NUCLEOTIDE SEQUENCE</scope>
</reference>